<dbReference type="Pfam" id="PF00106">
    <property type="entry name" value="adh_short"/>
    <property type="match status" value="1"/>
</dbReference>
<dbReference type="PRINTS" id="PR00080">
    <property type="entry name" value="SDRFAMILY"/>
</dbReference>
<dbReference type="GO" id="GO:0016616">
    <property type="term" value="F:oxidoreductase activity, acting on the CH-OH group of donors, NAD or NADP as acceptor"/>
    <property type="evidence" value="ECO:0007669"/>
    <property type="project" value="TreeGrafter"/>
</dbReference>
<comment type="caution">
    <text evidence="4">The sequence shown here is derived from an EMBL/GenBank/DDBJ whole genome shotgun (WGS) entry which is preliminary data.</text>
</comment>
<sequence>MDSVVRKVAFITGGAGGIGLAMVKHLLKNGAKGVAIVDSSEDAESRIVDEIATVFGKDKVVFIKADVTVKEELEGAFDKTIEIYQQLDIVINNAGIVDEVNWKRVVAVNLCAVMEGSYLAMQNYFPKYKSGEEGVIVNTASICAFRTMSVGPSYCTTKHGLIGFAKAVGDEEFYKNYKVRVLTICPGLVDTPIIKNQKVLWSPELHEKQLADINSVLQSPDRVGEALIEIIKKGKNGSFWVVEEDEPAYEIVVPCYRTMKV</sequence>
<dbReference type="AlphaFoldDB" id="A0AA38M266"/>
<dbReference type="EMBL" id="JALNTZ010000009">
    <property type="protein sequence ID" value="KAJ3641000.1"/>
    <property type="molecule type" value="Genomic_DNA"/>
</dbReference>
<dbReference type="PROSITE" id="PS00061">
    <property type="entry name" value="ADH_SHORT"/>
    <property type="match status" value="1"/>
</dbReference>
<accession>A0AA38M266</accession>
<comment type="similarity">
    <text evidence="1 3">Belongs to the short-chain dehydrogenases/reductases (SDR) family.</text>
</comment>
<dbReference type="Gene3D" id="3.40.50.720">
    <property type="entry name" value="NAD(P)-binding Rossmann-like Domain"/>
    <property type="match status" value="1"/>
</dbReference>
<dbReference type="PRINTS" id="PR00081">
    <property type="entry name" value="GDHRDH"/>
</dbReference>
<dbReference type="InterPro" id="IPR002347">
    <property type="entry name" value="SDR_fam"/>
</dbReference>
<dbReference type="SUPFAM" id="SSF51735">
    <property type="entry name" value="NAD(P)-binding Rossmann-fold domains"/>
    <property type="match status" value="1"/>
</dbReference>
<proteinExistence type="inferred from homology"/>
<protein>
    <recommendedName>
        <fullName evidence="6">15-hydroxyprostaglandin dehydrogenase [NAD(+)]-like</fullName>
    </recommendedName>
</protein>
<keyword evidence="5" id="KW-1185">Reference proteome</keyword>
<dbReference type="InterPro" id="IPR020904">
    <property type="entry name" value="Sc_DH/Rdtase_CS"/>
</dbReference>
<evidence type="ECO:0000256" key="2">
    <source>
        <dbReference type="ARBA" id="ARBA00023002"/>
    </source>
</evidence>
<evidence type="ECO:0000256" key="3">
    <source>
        <dbReference type="RuleBase" id="RU000363"/>
    </source>
</evidence>
<name>A0AA38M266_9CUCU</name>
<organism evidence="4 5">
    <name type="scientific">Zophobas morio</name>
    <dbReference type="NCBI Taxonomy" id="2755281"/>
    <lineage>
        <taxon>Eukaryota</taxon>
        <taxon>Metazoa</taxon>
        <taxon>Ecdysozoa</taxon>
        <taxon>Arthropoda</taxon>
        <taxon>Hexapoda</taxon>
        <taxon>Insecta</taxon>
        <taxon>Pterygota</taxon>
        <taxon>Neoptera</taxon>
        <taxon>Endopterygota</taxon>
        <taxon>Coleoptera</taxon>
        <taxon>Polyphaga</taxon>
        <taxon>Cucujiformia</taxon>
        <taxon>Tenebrionidae</taxon>
        <taxon>Zophobas</taxon>
    </lineage>
</organism>
<gene>
    <name evidence="4" type="ORF">Zmor_027530</name>
</gene>
<reference evidence="4" key="1">
    <citation type="journal article" date="2023" name="G3 (Bethesda)">
        <title>Whole genome assemblies of Zophobas morio and Tenebrio molitor.</title>
        <authorList>
            <person name="Kaur S."/>
            <person name="Stinson S.A."/>
            <person name="diCenzo G.C."/>
        </authorList>
    </citation>
    <scope>NUCLEOTIDE SEQUENCE</scope>
    <source>
        <strain evidence="4">QUZm001</strain>
    </source>
</reference>
<keyword evidence="2" id="KW-0560">Oxidoreductase</keyword>
<dbReference type="FunFam" id="3.40.50.720:FF:000149">
    <property type="entry name" value="15-hydroxyprostaglandin dehydrogenase [NAD(+)]"/>
    <property type="match status" value="1"/>
</dbReference>
<evidence type="ECO:0008006" key="6">
    <source>
        <dbReference type="Google" id="ProtNLM"/>
    </source>
</evidence>
<evidence type="ECO:0000313" key="4">
    <source>
        <dbReference type="EMBL" id="KAJ3641000.1"/>
    </source>
</evidence>
<evidence type="ECO:0000256" key="1">
    <source>
        <dbReference type="ARBA" id="ARBA00006484"/>
    </source>
</evidence>
<dbReference type="PANTHER" id="PTHR44229:SF8">
    <property type="entry name" value="ALCOHOL DEHYDROGENASE-RELATED"/>
    <property type="match status" value="1"/>
</dbReference>
<dbReference type="InterPro" id="IPR036291">
    <property type="entry name" value="NAD(P)-bd_dom_sf"/>
</dbReference>
<dbReference type="PANTHER" id="PTHR44229">
    <property type="entry name" value="15-HYDROXYPROSTAGLANDIN DEHYDROGENASE [NAD(+)]"/>
    <property type="match status" value="1"/>
</dbReference>
<evidence type="ECO:0000313" key="5">
    <source>
        <dbReference type="Proteomes" id="UP001168821"/>
    </source>
</evidence>
<dbReference type="GO" id="GO:0005737">
    <property type="term" value="C:cytoplasm"/>
    <property type="evidence" value="ECO:0007669"/>
    <property type="project" value="TreeGrafter"/>
</dbReference>
<dbReference type="Proteomes" id="UP001168821">
    <property type="component" value="Unassembled WGS sequence"/>
</dbReference>